<protein>
    <submittedName>
        <fullName evidence="1">Uncharacterized protein</fullName>
    </submittedName>
</protein>
<proteinExistence type="predicted"/>
<gene>
    <name evidence="1" type="ORF">BAURA63_03522</name>
</gene>
<organism evidence="1 2">
    <name type="scientific">Brevibacterium aurantiacum</name>
    <dbReference type="NCBI Taxonomy" id="273384"/>
    <lineage>
        <taxon>Bacteria</taxon>
        <taxon>Bacillati</taxon>
        <taxon>Actinomycetota</taxon>
        <taxon>Actinomycetes</taxon>
        <taxon>Micrococcales</taxon>
        <taxon>Brevibacteriaceae</taxon>
        <taxon>Brevibacterium</taxon>
    </lineage>
</organism>
<name>A0A2H1KPS8_BREAU</name>
<sequence>MTMIQYVNTTNYATDTEVEVHRPNCQHVAYFRTARLFWDGADAGLADLDTARATWEEYNSDFIAEAEDMGEPVESAAWPVTVYPCTGLVETKTTIRK</sequence>
<reference evidence="1 2" key="1">
    <citation type="submission" date="2017-03" db="EMBL/GenBank/DDBJ databases">
        <authorList>
            <person name="Afonso C.L."/>
            <person name="Miller P.J."/>
            <person name="Scott M.A."/>
            <person name="Spackman E."/>
            <person name="Goraichik I."/>
            <person name="Dimitrov K.M."/>
            <person name="Suarez D.L."/>
            <person name="Swayne D.E."/>
        </authorList>
    </citation>
    <scope>NUCLEOTIDE SEQUENCE [LARGE SCALE GENOMIC DNA]</scope>
    <source>
        <strain evidence="2">6(3)</strain>
    </source>
</reference>
<dbReference type="RefSeq" id="WP_145999322.1">
    <property type="nucleotide sequence ID" value="NZ_FXYZ01000026.1"/>
</dbReference>
<dbReference type="AlphaFoldDB" id="A0A2H1KPS8"/>
<evidence type="ECO:0000313" key="2">
    <source>
        <dbReference type="Proteomes" id="UP000234327"/>
    </source>
</evidence>
<dbReference type="EMBL" id="FXYZ01000026">
    <property type="protein sequence ID" value="SMY01242.1"/>
    <property type="molecule type" value="Genomic_DNA"/>
</dbReference>
<evidence type="ECO:0000313" key="1">
    <source>
        <dbReference type="EMBL" id="SMY01242.1"/>
    </source>
</evidence>
<dbReference type="Proteomes" id="UP000234327">
    <property type="component" value="Unassembled WGS sequence"/>
</dbReference>
<accession>A0A2H1KPS8</accession>